<comment type="caution">
    <text evidence="2">The sequence shown here is derived from an EMBL/GenBank/DDBJ whole genome shotgun (WGS) entry which is preliminary data.</text>
</comment>
<evidence type="ECO:0000256" key="1">
    <source>
        <dbReference type="SAM" id="Coils"/>
    </source>
</evidence>
<keyword evidence="3" id="KW-1185">Reference proteome</keyword>
<dbReference type="EMBL" id="JBEOKT010000003">
    <property type="protein sequence ID" value="MER2996661.1"/>
    <property type="molecule type" value="Genomic_DNA"/>
</dbReference>
<organism evidence="2 3">
    <name type="scientific">Pontibacter populi</name>
    <dbReference type="NCBI Taxonomy" id="890055"/>
    <lineage>
        <taxon>Bacteria</taxon>
        <taxon>Pseudomonadati</taxon>
        <taxon>Bacteroidota</taxon>
        <taxon>Cytophagia</taxon>
        <taxon>Cytophagales</taxon>
        <taxon>Hymenobacteraceae</taxon>
        <taxon>Pontibacter</taxon>
    </lineage>
</organism>
<accession>A0ABV1RR71</accession>
<proteinExistence type="predicted"/>
<keyword evidence="1" id="KW-0175">Coiled coil</keyword>
<evidence type="ECO:0000313" key="2">
    <source>
        <dbReference type="EMBL" id="MER2996661.1"/>
    </source>
</evidence>
<dbReference type="RefSeq" id="WP_350410977.1">
    <property type="nucleotide sequence ID" value="NZ_JBEOKT010000003.1"/>
</dbReference>
<reference evidence="2 3" key="1">
    <citation type="submission" date="2024-06" db="EMBL/GenBank/DDBJ databases">
        <title>Pontibacter populi HYL7-15.</title>
        <authorList>
            <person name="Kim M.K."/>
        </authorList>
    </citation>
    <scope>NUCLEOTIDE SEQUENCE [LARGE SCALE GENOMIC DNA]</scope>
    <source>
        <strain evidence="2 3">HYL7-15</strain>
    </source>
</reference>
<feature type="coiled-coil region" evidence="1">
    <location>
        <begin position="121"/>
        <end position="148"/>
    </location>
</feature>
<gene>
    <name evidence="2" type="ORF">ABS362_03840</name>
</gene>
<dbReference type="Proteomes" id="UP001476807">
    <property type="component" value="Unassembled WGS sequence"/>
</dbReference>
<sequence length="267" mass="29939">MSHPVVHPSTFFTPFDDTLAAETLPEKFTYPFSYTPHPVSLLAAEKLQVHLKNQTDWQHNFGLTEGQKGTVIGKMFGVLVVRTAQNELGYLAAFSGKLAGGYHHEGFVPPVFDSLTEGSFLNIGMQELTRINKQIKKLEEETSAENKAEITRLQESRRANSVALQGQLFDQFQFQNQAGEIKSIRDIFQKATHNNPPAGAGECAAPKLLHYAFRHGMTPIAMAEFWWGLSPKSDTWKHGHYYPACREKCAPILAHMLQGIVMEEKPQ</sequence>
<protein>
    <submittedName>
        <fullName evidence="2">Pseudouridylate synthase</fullName>
    </submittedName>
</protein>
<name>A0ABV1RR71_9BACT</name>
<evidence type="ECO:0000313" key="3">
    <source>
        <dbReference type="Proteomes" id="UP001476807"/>
    </source>
</evidence>